<protein>
    <submittedName>
        <fullName evidence="1">Ribosome-associated translation inhibitor RaiA</fullName>
    </submittedName>
</protein>
<gene>
    <name evidence="1" type="primary">raiA</name>
    <name evidence="1" type="ORF">NATSA_06995</name>
</gene>
<evidence type="ECO:0000313" key="2">
    <source>
        <dbReference type="Proteomes" id="UP000673975"/>
    </source>
</evidence>
<dbReference type="AlphaFoldDB" id="A0A8J7S5L5"/>
<accession>A0A8J7S5L5</accession>
<comment type="caution">
    <text evidence="1">The sequence shown here is derived from an EMBL/GenBank/DDBJ whole genome shotgun (WGS) entry which is preliminary data.</text>
</comment>
<keyword evidence="2" id="KW-1185">Reference proteome</keyword>
<dbReference type="SUPFAM" id="SSF69754">
    <property type="entry name" value="Ribosome binding protein Y (YfiA homologue)"/>
    <property type="match status" value="1"/>
</dbReference>
<dbReference type="InterPro" id="IPR036567">
    <property type="entry name" value="RHF-like"/>
</dbReference>
<dbReference type="NCBIfam" id="TIGR00741">
    <property type="entry name" value="yfiA"/>
    <property type="match status" value="1"/>
</dbReference>
<name>A0A8J7S5L5_9BACT</name>
<organism evidence="1 2">
    <name type="scientific">Natronogracilivirga saccharolytica</name>
    <dbReference type="NCBI Taxonomy" id="2812953"/>
    <lineage>
        <taxon>Bacteria</taxon>
        <taxon>Pseudomonadati</taxon>
        <taxon>Balneolota</taxon>
        <taxon>Balneolia</taxon>
        <taxon>Balneolales</taxon>
        <taxon>Cyclonatronaceae</taxon>
        <taxon>Natronogracilivirga</taxon>
    </lineage>
</organism>
<dbReference type="Pfam" id="PF02482">
    <property type="entry name" value="Ribosomal_S30AE"/>
    <property type="match status" value="1"/>
</dbReference>
<sequence length="100" mass="11422">MMNINFTARKFDASQDLQDFASGEINKLTRYYDGILSCDIVLEPTPDNDEPSRAELTVKVKQDLLKATESGPAYEQAIRSAADNMRRQLLKYKDKKFSKN</sequence>
<dbReference type="Gene3D" id="3.30.160.100">
    <property type="entry name" value="Ribosome hibernation promotion factor-like"/>
    <property type="match status" value="1"/>
</dbReference>
<dbReference type="CDD" id="cd00552">
    <property type="entry name" value="RaiA"/>
    <property type="match status" value="1"/>
</dbReference>
<dbReference type="RefSeq" id="WP_210511304.1">
    <property type="nucleotide sequence ID" value="NZ_JAFIDN010000004.1"/>
</dbReference>
<evidence type="ECO:0000313" key="1">
    <source>
        <dbReference type="EMBL" id="MBP3192403.1"/>
    </source>
</evidence>
<dbReference type="EMBL" id="JAFIDN010000004">
    <property type="protein sequence ID" value="MBP3192403.1"/>
    <property type="molecule type" value="Genomic_DNA"/>
</dbReference>
<proteinExistence type="predicted"/>
<dbReference type="Proteomes" id="UP000673975">
    <property type="component" value="Unassembled WGS sequence"/>
</dbReference>
<dbReference type="InterPro" id="IPR003489">
    <property type="entry name" value="RHF/RaiA"/>
</dbReference>
<reference evidence="1" key="1">
    <citation type="submission" date="2021-02" db="EMBL/GenBank/DDBJ databases">
        <title>Natronogracilivirga saccharolytica gen. nov. sp. nov. a new anaerobic, haloalkiliphilic carbohydrate-fermenting bacterium from soda lake and proposing of Cyclonatronumiaceae fam. nov. in the phylum Balneolaeota.</title>
        <authorList>
            <person name="Zhilina T.N."/>
            <person name="Sorokin D.Y."/>
            <person name="Zavarzina D.G."/>
            <person name="Toshchakov S.V."/>
            <person name="Kublanov I.V."/>
        </authorList>
    </citation>
    <scope>NUCLEOTIDE SEQUENCE</scope>
    <source>
        <strain evidence="1">Z-1702</strain>
    </source>
</reference>